<sequence>MTSRPELVTTFTDSNAYDVCRLSGTGTIRHKTYIAFCHHHRAPTQGGHVNRVHQNEQGRTEAQPAHCPATTFTTRQSQNNSTARQFSTHQSLSQPQVNTVTQEVDFEPIPAATNVTRGPVQNDTQGAWTCLRTIEGGGYLSQMSA</sequence>
<dbReference type="EMBL" id="KQ241864">
    <property type="protein sequence ID" value="KNC83098.1"/>
    <property type="molecule type" value="Genomic_DNA"/>
</dbReference>
<evidence type="ECO:0000313" key="1">
    <source>
        <dbReference type="EMBL" id="KNC83098.1"/>
    </source>
</evidence>
<proteinExistence type="predicted"/>
<organism evidence="1 2">
    <name type="scientific">Sphaeroforma arctica JP610</name>
    <dbReference type="NCBI Taxonomy" id="667725"/>
    <lineage>
        <taxon>Eukaryota</taxon>
        <taxon>Ichthyosporea</taxon>
        <taxon>Ichthyophonida</taxon>
        <taxon>Sphaeroforma</taxon>
    </lineage>
</organism>
<evidence type="ECO:0000313" key="2">
    <source>
        <dbReference type="Proteomes" id="UP000054560"/>
    </source>
</evidence>
<protein>
    <submittedName>
        <fullName evidence="1">Uncharacterized protein</fullName>
    </submittedName>
</protein>
<dbReference type="RefSeq" id="XP_014157000.1">
    <property type="nucleotide sequence ID" value="XM_014301525.1"/>
</dbReference>
<accession>A0A0L0G4G2</accession>
<keyword evidence="2" id="KW-1185">Reference proteome</keyword>
<gene>
    <name evidence="1" type="ORF">SARC_04636</name>
</gene>
<name>A0A0L0G4G2_9EUKA</name>
<dbReference type="GeneID" id="25905140"/>
<dbReference type="Proteomes" id="UP000054560">
    <property type="component" value="Unassembled WGS sequence"/>
</dbReference>
<reference evidence="1 2" key="1">
    <citation type="submission" date="2011-02" db="EMBL/GenBank/DDBJ databases">
        <title>The Genome Sequence of Sphaeroforma arctica JP610.</title>
        <authorList>
            <consortium name="The Broad Institute Genome Sequencing Platform"/>
            <person name="Russ C."/>
            <person name="Cuomo C."/>
            <person name="Young S.K."/>
            <person name="Zeng Q."/>
            <person name="Gargeya S."/>
            <person name="Alvarado L."/>
            <person name="Berlin A."/>
            <person name="Chapman S.B."/>
            <person name="Chen Z."/>
            <person name="Freedman E."/>
            <person name="Gellesch M."/>
            <person name="Goldberg J."/>
            <person name="Griggs A."/>
            <person name="Gujja S."/>
            <person name="Heilman E."/>
            <person name="Heiman D."/>
            <person name="Howarth C."/>
            <person name="Mehta T."/>
            <person name="Neiman D."/>
            <person name="Pearson M."/>
            <person name="Roberts A."/>
            <person name="Saif S."/>
            <person name="Shea T."/>
            <person name="Shenoy N."/>
            <person name="Sisk P."/>
            <person name="Stolte C."/>
            <person name="Sykes S."/>
            <person name="White J."/>
            <person name="Yandava C."/>
            <person name="Burger G."/>
            <person name="Gray M.W."/>
            <person name="Holland P.W.H."/>
            <person name="King N."/>
            <person name="Lang F.B.F."/>
            <person name="Roger A.J."/>
            <person name="Ruiz-Trillo I."/>
            <person name="Haas B."/>
            <person name="Nusbaum C."/>
            <person name="Birren B."/>
        </authorList>
    </citation>
    <scope>NUCLEOTIDE SEQUENCE [LARGE SCALE GENOMIC DNA]</scope>
    <source>
        <strain evidence="1 2">JP610</strain>
    </source>
</reference>
<dbReference type="AlphaFoldDB" id="A0A0L0G4G2"/>